<dbReference type="SUPFAM" id="SSF52799">
    <property type="entry name" value="(Phosphotyrosine protein) phosphatases II"/>
    <property type="match status" value="1"/>
</dbReference>
<feature type="region of interest" description="Disordered" evidence="9">
    <location>
        <begin position="470"/>
        <end position="503"/>
    </location>
</feature>
<dbReference type="PROSITE" id="PS00383">
    <property type="entry name" value="TYR_PHOSPHATASE_1"/>
    <property type="match status" value="1"/>
</dbReference>
<keyword evidence="14" id="KW-1185">Reference proteome</keyword>
<feature type="compositionally biased region" description="Basic and acidic residues" evidence="9">
    <location>
        <begin position="509"/>
        <end position="521"/>
    </location>
</feature>
<dbReference type="InterPro" id="IPR016130">
    <property type="entry name" value="Tyr_Pase_AS"/>
</dbReference>
<dbReference type="EC" id="3.1.3.16" evidence="3"/>
<dbReference type="SUPFAM" id="SSF109715">
    <property type="entry name" value="DEK C-terminal domain"/>
    <property type="match status" value="1"/>
</dbReference>
<comment type="subcellular location">
    <subcellularLocation>
        <location evidence="1">Cytoplasm</location>
        <location evidence="1">Cytoskeleton</location>
    </subcellularLocation>
</comment>
<protein>
    <recommendedName>
        <fullName evidence="3">protein-serine/threonine phosphatase</fullName>
        <ecNumber evidence="3">3.1.3.16</ecNumber>
    </recommendedName>
</protein>
<sequence length="644" mass="71123">MALVTVSRSPPASGQSTPVGPTSFAVLRGAVLGLQDGEDNGDAAKASPEPVAEPPHEEQPHRDQTDDGHVPQSPRKQEQSQHLHLMVELLRPQDDIRLAAQLEAAWPPRLRYLLVVSTREHLSQEETVLLGVDFPDSSSPSCTLGLVLPLWSDTQVYLDGDGGFSVTSGGQSRIFKPISIQTMWATLQVLHQACEAALGSGLVPGGSALTWASYYQDRLSSDQSCLNEWMAMADLESLRPPSAEPGRSVQGGEERGSPSEQEQMEQAIRAELWEVLDTSDLESITSKEIRQALELRLGCPLQQYRDFIDNQMLLLMAQQDRASRIFPHLYLGSEWNAANLEELQRNRVSHILNMAREIDNFYPERFTYHNVRLWDEESAQLLPHWKETHRFVEAARAQGTRVLVHCKMGVSRSAATVIAYAMKQYGWSLEQALHHVQELRPIVRPNPGFLRQLQTYQGILTASRQSHVWEQKVGGASPEEPLAPEVSTPFPPLPPEPGDSGEVKVGRLEESQAASKEEPGPRPRINLRGIMRSISLLEPSSETESTSEADDLPEVFSSKESSDEDSPQPFPQLSMAKRGKQACWGPWPALKSRQSVVALNSAALVASRTRAFQEQGEAGCSSKPRLQKVGRQASVDSSGEEGEA</sequence>
<dbReference type="Gene3D" id="3.90.190.10">
    <property type="entry name" value="Protein tyrosine phosphatase superfamily"/>
    <property type="match status" value="1"/>
</dbReference>
<dbReference type="PANTHER" id="PTHR45864">
    <property type="entry name" value="SLINGSHOT PROTEIN PHOSPHATASE HOMOLOG"/>
    <property type="match status" value="1"/>
</dbReference>
<dbReference type="Proteomes" id="UP000299084">
    <property type="component" value="Unassembled WGS sequence"/>
</dbReference>
<name>A0A5N4BXM1_CAMDR</name>
<evidence type="ECO:0000256" key="1">
    <source>
        <dbReference type="ARBA" id="ARBA00004245"/>
    </source>
</evidence>
<dbReference type="FunFam" id="3.90.190.10:FF:000004">
    <property type="entry name" value="Protein phosphatase Slingshot homolog 2"/>
    <property type="match status" value="1"/>
</dbReference>
<dbReference type="SMART" id="SM00195">
    <property type="entry name" value="DSPc"/>
    <property type="match status" value="1"/>
</dbReference>
<feature type="region of interest" description="Disordered" evidence="9">
    <location>
        <begin position="509"/>
        <end position="528"/>
    </location>
</feature>
<dbReference type="CDD" id="cd14571">
    <property type="entry name" value="DSP_slingshot_3"/>
    <property type="match status" value="1"/>
</dbReference>
<keyword evidence="6" id="KW-0904">Protein phosphatase</keyword>
<dbReference type="PROSITE" id="PS51998">
    <property type="entry name" value="DEK_C"/>
    <property type="match status" value="1"/>
</dbReference>
<dbReference type="Pfam" id="PF23040">
    <property type="entry name" value="PH_SSH1-like_1st"/>
    <property type="match status" value="1"/>
</dbReference>
<evidence type="ECO:0000259" key="12">
    <source>
        <dbReference type="PROSITE" id="PS51998"/>
    </source>
</evidence>
<dbReference type="Pfam" id="PF08766">
    <property type="entry name" value="DEK_C"/>
    <property type="match status" value="1"/>
</dbReference>
<evidence type="ECO:0000256" key="5">
    <source>
        <dbReference type="ARBA" id="ARBA00022801"/>
    </source>
</evidence>
<dbReference type="InterPro" id="IPR020422">
    <property type="entry name" value="TYR_PHOSPHATASE_DUAL_dom"/>
</dbReference>
<evidence type="ECO:0000256" key="6">
    <source>
        <dbReference type="ARBA" id="ARBA00022912"/>
    </source>
</evidence>
<dbReference type="InterPro" id="IPR000387">
    <property type="entry name" value="Tyr_Pase_dom"/>
</dbReference>
<comment type="similarity">
    <text evidence="2">Belongs to the protein-tyrosine phosphatase family.</text>
</comment>
<keyword evidence="4" id="KW-0963">Cytoplasm</keyword>
<dbReference type="EMBL" id="JWIN03000075">
    <property type="protein sequence ID" value="KAB1251339.1"/>
    <property type="molecule type" value="Genomic_DNA"/>
</dbReference>
<evidence type="ECO:0000256" key="2">
    <source>
        <dbReference type="ARBA" id="ARBA00009580"/>
    </source>
</evidence>
<organism evidence="13 14">
    <name type="scientific">Camelus dromedarius</name>
    <name type="common">Dromedary</name>
    <name type="synonym">Arabian camel</name>
    <dbReference type="NCBI Taxonomy" id="9838"/>
    <lineage>
        <taxon>Eukaryota</taxon>
        <taxon>Metazoa</taxon>
        <taxon>Chordata</taxon>
        <taxon>Craniata</taxon>
        <taxon>Vertebrata</taxon>
        <taxon>Euteleostomi</taxon>
        <taxon>Mammalia</taxon>
        <taxon>Eutheria</taxon>
        <taxon>Laurasiatheria</taxon>
        <taxon>Artiodactyla</taxon>
        <taxon>Tylopoda</taxon>
        <taxon>Camelidae</taxon>
        <taxon>Camelus</taxon>
    </lineage>
</organism>
<dbReference type="PROSITE" id="PS50054">
    <property type="entry name" value="TYR_PHOSPHATASE_DUAL"/>
    <property type="match status" value="1"/>
</dbReference>
<keyword evidence="7" id="KW-0206">Cytoskeleton</keyword>
<evidence type="ECO:0000256" key="9">
    <source>
        <dbReference type="SAM" id="MobiDB-lite"/>
    </source>
</evidence>
<dbReference type="GO" id="GO:0003779">
    <property type="term" value="F:actin binding"/>
    <property type="evidence" value="ECO:0007669"/>
    <property type="project" value="InterPro"/>
</dbReference>
<feature type="domain" description="DEK-C" evidence="12">
    <location>
        <begin position="262"/>
        <end position="317"/>
    </location>
</feature>
<feature type="compositionally biased region" description="Basic and acidic residues" evidence="9">
    <location>
        <begin position="54"/>
        <end position="81"/>
    </location>
</feature>
<dbReference type="GO" id="GO:0004722">
    <property type="term" value="F:protein serine/threonine phosphatase activity"/>
    <property type="evidence" value="ECO:0007669"/>
    <property type="project" value="UniProtKB-EC"/>
</dbReference>
<gene>
    <name evidence="13" type="ORF">Cadr_000030369</name>
</gene>
<accession>A0A5N4BXM1</accession>
<dbReference type="PANTHER" id="PTHR45864:SF4">
    <property type="entry name" value="PROTEIN PHOSPHATASE SLINGSHOT HOMOLOG 3"/>
    <property type="match status" value="1"/>
</dbReference>
<dbReference type="GO" id="GO:0005856">
    <property type="term" value="C:cytoskeleton"/>
    <property type="evidence" value="ECO:0007669"/>
    <property type="project" value="UniProtKB-SubCell"/>
</dbReference>
<dbReference type="InterPro" id="IPR043588">
    <property type="entry name" value="SSH-N"/>
</dbReference>
<dbReference type="Pfam" id="PF00782">
    <property type="entry name" value="DSPc"/>
    <property type="match status" value="1"/>
</dbReference>
<keyword evidence="5" id="KW-0378">Hydrolase</keyword>
<comment type="caution">
    <text evidence="13">The sequence shown here is derived from an EMBL/GenBank/DDBJ whole genome shotgun (WGS) entry which is preliminary data.</text>
</comment>
<feature type="region of interest" description="Disordered" evidence="9">
    <location>
        <begin position="237"/>
        <end position="264"/>
    </location>
</feature>
<feature type="compositionally biased region" description="Polar residues" evidence="9">
    <location>
        <begin position="1"/>
        <end position="20"/>
    </location>
</feature>
<dbReference type="Gene3D" id="1.10.10.60">
    <property type="entry name" value="Homeodomain-like"/>
    <property type="match status" value="1"/>
</dbReference>
<evidence type="ECO:0000256" key="8">
    <source>
        <dbReference type="ARBA" id="ARBA00048336"/>
    </source>
</evidence>
<proteinExistence type="inferred from homology"/>
<feature type="domain" description="Tyrosine specific protein phosphatases" evidence="11">
    <location>
        <begin position="386"/>
        <end position="441"/>
    </location>
</feature>
<dbReference type="GO" id="GO:0030837">
    <property type="term" value="P:negative regulation of actin filament polymerization"/>
    <property type="evidence" value="ECO:0007669"/>
    <property type="project" value="InterPro"/>
</dbReference>
<evidence type="ECO:0000259" key="11">
    <source>
        <dbReference type="PROSITE" id="PS50056"/>
    </source>
</evidence>
<dbReference type="InterPro" id="IPR029021">
    <property type="entry name" value="Prot-tyrosine_phosphatase-like"/>
</dbReference>
<dbReference type="PROSITE" id="PS50056">
    <property type="entry name" value="TYR_PHOSPHATASE_2"/>
    <property type="match status" value="1"/>
</dbReference>
<evidence type="ECO:0000313" key="13">
    <source>
        <dbReference type="EMBL" id="KAB1251339.1"/>
    </source>
</evidence>
<dbReference type="InterPro" id="IPR000340">
    <property type="entry name" value="Dual-sp_phosphatase_cat-dom"/>
</dbReference>
<feature type="region of interest" description="Disordered" evidence="9">
    <location>
        <begin position="1"/>
        <end position="81"/>
    </location>
</feature>
<evidence type="ECO:0000256" key="7">
    <source>
        <dbReference type="ARBA" id="ARBA00023212"/>
    </source>
</evidence>
<feature type="region of interest" description="Disordered" evidence="9">
    <location>
        <begin position="538"/>
        <end position="581"/>
    </location>
</feature>
<feature type="domain" description="Tyrosine-protein phosphatase" evidence="10">
    <location>
        <begin position="321"/>
        <end position="462"/>
    </location>
</feature>
<dbReference type="InterPro" id="IPR043587">
    <property type="entry name" value="Phosphatase_SSH-like"/>
</dbReference>
<dbReference type="InterPro" id="IPR014876">
    <property type="entry name" value="DEK_C"/>
</dbReference>
<comment type="catalytic activity">
    <reaction evidence="8">
        <text>O-phospho-L-threonyl-[protein] + H2O = L-threonyl-[protein] + phosphate</text>
        <dbReference type="Rhea" id="RHEA:47004"/>
        <dbReference type="Rhea" id="RHEA-COMP:11060"/>
        <dbReference type="Rhea" id="RHEA-COMP:11605"/>
        <dbReference type="ChEBI" id="CHEBI:15377"/>
        <dbReference type="ChEBI" id="CHEBI:30013"/>
        <dbReference type="ChEBI" id="CHEBI:43474"/>
        <dbReference type="ChEBI" id="CHEBI:61977"/>
        <dbReference type="EC" id="3.1.3.16"/>
    </reaction>
</comment>
<evidence type="ECO:0000256" key="4">
    <source>
        <dbReference type="ARBA" id="ARBA00022490"/>
    </source>
</evidence>
<evidence type="ECO:0000259" key="10">
    <source>
        <dbReference type="PROSITE" id="PS50054"/>
    </source>
</evidence>
<feature type="region of interest" description="Disordered" evidence="9">
    <location>
        <begin position="615"/>
        <end position="644"/>
    </location>
</feature>
<evidence type="ECO:0000256" key="3">
    <source>
        <dbReference type="ARBA" id="ARBA00013081"/>
    </source>
</evidence>
<evidence type="ECO:0000313" key="14">
    <source>
        <dbReference type="Proteomes" id="UP000299084"/>
    </source>
</evidence>
<dbReference type="AlphaFoldDB" id="A0A5N4BXM1"/>
<reference evidence="13 14" key="1">
    <citation type="journal article" date="2019" name="Mol. Ecol. Resour.">
        <title>Improving Illumina assemblies with Hi-C and long reads: an example with the North African dromedary.</title>
        <authorList>
            <person name="Elbers J.P."/>
            <person name="Rogers M.F."/>
            <person name="Perelman P.L."/>
            <person name="Proskuryakova A.A."/>
            <person name="Serdyukova N.A."/>
            <person name="Johnson W.E."/>
            <person name="Horin P."/>
            <person name="Corander J."/>
            <person name="Murphy D."/>
            <person name="Burger P.A."/>
        </authorList>
    </citation>
    <scope>NUCLEOTIDE SEQUENCE [LARGE SCALE GENOMIC DNA]</scope>
    <source>
        <strain evidence="13">Drom800</strain>
        <tissue evidence="13">Blood</tissue>
    </source>
</reference>